<feature type="transmembrane region" description="Helical" evidence="1">
    <location>
        <begin position="84"/>
        <end position="105"/>
    </location>
</feature>
<name>A0ABW4A9W7_9ACTN</name>
<feature type="transmembrane region" description="Helical" evidence="1">
    <location>
        <begin position="216"/>
        <end position="234"/>
    </location>
</feature>
<accession>A0ABW4A9W7</accession>
<feature type="transmembrane region" description="Helical" evidence="1">
    <location>
        <begin position="277"/>
        <end position="293"/>
    </location>
</feature>
<organism evidence="2 3">
    <name type="scientific">Actinoplanes sichuanensis</name>
    <dbReference type="NCBI Taxonomy" id="512349"/>
    <lineage>
        <taxon>Bacteria</taxon>
        <taxon>Bacillati</taxon>
        <taxon>Actinomycetota</taxon>
        <taxon>Actinomycetes</taxon>
        <taxon>Micromonosporales</taxon>
        <taxon>Micromonosporaceae</taxon>
        <taxon>Actinoplanes</taxon>
    </lineage>
</organism>
<gene>
    <name evidence="2" type="ORF">ACFQ5G_18415</name>
</gene>
<sequence>MTADEMIDGYVAEVVLLTPHRQRADVARELRDVITQEVADAAETRPDRDAAVTAVLAGFGRPADVAARYRAPLIVIDPSDSRRLLTLVIGGTTLILAGAVLGELIDHVPPHRDLAAAIDRATPFLFAWLGLLVAWFAVAAWWRRRHPDTAWKPRPVPTDRISRAGRTAALLFYILGTLSLADPATMLRVVSGGHAAPAAYTAMAYDRDFLAVRGPIVLGLLVLSLLLQAVLIGQGRRQSWSDQTEMALSLTLCAVLTWVLANPVFVSAAADRTAKEIVAVIILISLADLAFSLRRHRVRQAVLSH</sequence>
<comment type="caution">
    <text evidence="2">The sequence shown here is derived from an EMBL/GenBank/DDBJ whole genome shotgun (WGS) entry which is preliminary data.</text>
</comment>
<protein>
    <submittedName>
        <fullName evidence="2">Uncharacterized protein</fullName>
    </submittedName>
</protein>
<evidence type="ECO:0000313" key="2">
    <source>
        <dbReference type="EMBL" id="MFD1367334.1"/>
    </source>
</evidence>
<keyword evidence="3" id="KW-1185">Reference proteome</keyword>
<feature type="transmembrane region" description="Helical" evidence="1">
    <location>
        <begin position="246"/>
        <end position="265"/>
    </location>
</feature>
<keyword evidence="1" id="KW-0812">Transmembrane</keyword>
<keyword evidence="1" id="KW-0472">Membrane</keyword>
<evidence type="ECO:0000256" key="1">
    <source>
        <dbReference type="SAM" id="Phobius"/>
    </source>
</evidence>
<dbReference type="RefSeq" id="WP_317796006.1">
    <property type="nucleotide sequence ID" value="NZ_AP028461.1"/>
</dbReference>
<reference evidence="3" key="1">
    <citation type="journal article" date="2019" name="Int. J. Syst. Evol. Microbiol.">
        <title>The Global Catalogue of Microorganisms (GCM) 10K type strain sequencing project: providing services to taxonomists for standard genome sequencing and annotation.</title>
        <authorList>
            <consortium name="The Broad Institute Genomics Platform"/>
            <consortium name="The Broad Institute Genome Sequencing Center for Infectious Disease"/>
            <person name="Wu L."/>
            <person name="Ma J."/>
        </authorList>
    </citation>
    <scope>NUCLEOTIDE SEQUENCE [LARGE SCALE GENOMIC DNA]</scope>
    <source>
        <strain evidence="3">CCM 7526</strain>
    </source>
</reference>
<proteinExistence type="predicted"/>
<keyword evidence="1" id="KW-1133">Transmembrane helix</keyword>
<dbReference type="EMBL" id="JBHTMK010000023">
    <property type="protein sequence ID" value="MFD1367334.1"/>
    <property type="molecule type" value="Genomic_DNA"/>
</dbReference>
<feature type="transmembrane region" description="Helical" evidence="1">
    <location>
        <begin position="125"/>
        <end position="142"/>
    </location>
</feature>
<feature type="transmembrane region" description="Helical" evidence="1">
    <location>
        <begin position="163"/>
        <end position="181"/>
    </location>
</feature>
<dbReference type="Proteomes" id="UP001597183">
    <property type="component" value="Unassembled WGS sequence"/>
</dbReference>
<evidence type="ECO:0000313" key="3">
    <source>
        <dbReference type="Proteomes" id="UP001597183"/>
    </source>
</evidence>